<feature type="chain" id="PRO_5046682408" description="Secreted protein" evidence="1">
    <location>
        <begin position="25"/>
        <end position="74"/>
    </location>
</feature>
<protein>
    <recommendedName>
        <fullName evidence="4">Secreted protein</fullName>
    </recommendedName>
</protein>
<evidence type="ECO:0000256" key="1">
    <source>
        <dbReference type="SAM" id="SignalP"/>
    </source>
</evidence>
<evidence type="ECO:0000313" key="2">
    <source>
        <dbReference type="EMBL" id="UQX10482.1"/>
    </source>
</evidence>
<feature type="signal peptide" evidence="1">
    <location>
        <begin position="1"/>
        <end position="24"/>
    </location>
</feature>
<evidence type="ECO:0008006" key="4">
    <source>
        <dbReference type="Google" id="ProtNLM"/>
    </source>
</evidence>
<dbReference type="RefSeq" id="WP_219068631.1">
    <property type="nucleotide sequence ID" value="NZ_CAJUXY010000040.1"/>
</dbReference>
<accession>A0ABY4QHI9</accession>
<evidence type="ECO:0000313" key="3">
    <source>
        <dbReference type="Proteomes" id="UP001056610"/>
    </source>
</evidence>
<name>A0ABY4QHI9_9MYCO</name>
<proteinExistence type="predicted"/>
<keyword evidence="1" id="KW-0732">Signal</keyword>
<dbReference type="Proteomes" id="UP001056610">
    <property type="component" value="Chromosome"/>
</dbReference>
<dbReference type="EMBL" id="CP097320">
    <property type="protein sequence ID" value="UQX10482.1"/>
    <property type="molecule type" value="Genomic_DNA"/>
</dbReference>
<gene>
    <name evidence="2" type="ORF">M5I08_20775</name>
</gene>
<keyword evidence="3" id="KW-1185">Reference proteome</keyword>
<reference evidence="2" key="1">
    <citation type="submission" date="2022-05" db="EMBL/GenBank/DDBJ databases">
        <title>A methanotrophic Mycobacterium dominates a cave microbial ecosystem.</title>
        <authorList>
            <person name="Van Spanning R.J.M."/>
            <person name="Guan Q."/>
            <person name="Melkonian C."/>
            <person name="Gallant J."/>
            <person name="Polerecky L."/>
            <person name="Flot J.-F."/>
            <person name="Brandt B.W."/>
            <person name="Braster M."/>
            <person name="Iturbe Espinoza P."/>
            <person name="Aerts J."/>
            <person name="Meima-Franke M."/>
            <person name="Piersma S.R."/>
            <person name="Bunduc C."/>
            <person name="Ummels R."/>
            <person name="Pain A."/>
            <person name="Fleming E.J."/>
            <person name="van der Wel N."/>
            <person name="Gherman V.D."/>
            <person name="Sarbu S.M."/>
            <person name="Bodelier P.L.E."/>
            <person name="Bitter W."/>
        </authorList>
    </citation>
    <scope>NUCLEOTIDE SEQUENCE</scope>
    <source>
        <strain evidence="2">Sulfur Cave</strain>
    </source>
</reference>
<sequence length="74" mass="7722">MKTKLVVVAAFAAAVLVNGGIAVADPAPPAPSPDPNAPKCWTQTDDGWMHTALLPCGWTYSSSQGWQQLPPPPP</sequence>
<organism evidence="2 3">
    <name type="scientific">Candidatus Mycobacterium methanotrophicum</name>
    <dbReference type="NCBI Taxonomy" id="2943498"/>
    <lineage>
        <taxon>Bacteria</taxon>
        <taxon>Bacillati</taxon>
        <taxon>Actinomycetota</taxon>
        <taxon>Actinomycetes</taxon>
        <taxon>Mycobacteriales</taxon>
        <taxon>Mycobacteriaceae</taxon>
        <taxon>Mycobacterium</taxon>
    </lineage>
</organism>